<feature type="compositionally biased region" description="Low complexity" evidence="7">
    <location>
        <begin position="1"/>
        <end position="22"/>
    </location>
</feature>
<dbReference type="Pfam" id="PF00046">
    <property type="entry name" value="Homeodomain"/>
    <property type="match status" value="1"/>
</dbReference>
<dbReference type="GO" id="GO:0000981">
    <property type="term" value="F:DNA-binding transcription factor activity, RNA polymerase II-specific"/>
    <property type="evidence" value="ECO:0007669"/>
    <property type="project" value="InterPro"/>
</dbReference>
<evidence type="ECO:0000256" key="7">
    <source>
        <dbReference type="SAM" id="MobiDB-lite"/>
    </source>
</evidence>
<dbReference type="GO" id="GO:0005634">
    <property type="term" value="C:nucleus"/>
    <property type="evidence" value="ECO:0007669"/>
    <property type="project" value="UniProtKB-SubCell"/>
</dbReference>
<dbReference type="PANTHER" id="PTHR24323:SF7">
    <property type="entry name" value="HOMEOBOX DOMAIN-CONTAINING PROTEIN"/>
    <property type="match status" value="1"/>
</dbReference>
<feature type="compositionally biased region" description="Low complexity" evidence="7">
    <location>
        <begin position="148"/>
        <end position="159"/>
    </location>
</feature>
<keyword evidence="10" id="KW-1185">Reference proteome</keyword>
<evidence type="ECO:0000313" key="10">
    <source>
        <dbReference type="Proteomes" id="UP000077266"/>
    </source>
</evidence>
<evidence type="ECO:0000256" key="3">
    <source>
        <dbReference type="ARBA" id="ARBA00023155"/>
    </source>
</evidence>
<dbReference type="InterPro" id="IPR017970">
    <property type="entry name" value="Homeobox_CS"/>
</dbReference>
<evidence type="ECO:0000313" key="9">
    <source>
        <dbReference type="EMBL" id="KZV86311.1"/>
    </source>
</evidence>
<feature type="region of interest" description="Disordered" evidence="7">
    <location>
        <begin position="1"/>
        <end position="47"/>
    </location>
</feature>
<feature type="compositionally biased region" description="Low complexity" evidence="7">
    <location>
        <begin position="289"/>
        <end position="313"/>
    </location>
</feature>
<feature type="region of interest" description="Disordered" evidence="7">
    <location>
        <begin position="351"/>
        <end position="371"/>
    </location>
</feature>
<dbReference type="EMBL" id="KV426160">
    <property type="protein sequence ID" value="KZV86311.1"/>
    <property type="molecule type" value="Genomic_DNA"/>
</dbReference>
<name>A0A165E8F6_EXIGL</name>
<feature type="domain" description="Homeobox" evidence="8">
    <location>
        <begin position="23"/>
        <end position="83"/>
    </location>
</feature>
<reference evidence="9 10" key="1">
    <citation type="journal article" date="2016" name="Mol. Biol. Evol.">
        <title>Comparative Genomics of Early-Diverging Mushroom-Forming Fungi Provides Insights into the Origins of Lignocellulose Decay Capabilities.</title>
        <authorList>
            <person name="Nagy L.G."/>
            <person name="Riley R."/>
            <person name="Tritt A."/>
            <person name="Adam C."/>
            <person name="Daum C."/>
            <person name="Floudas D."/>
            <person name="Sun H."/>
            <person name="Yadav J.S."/>
            <person name="Pangilinan J."/>
            <person name="Larsson K.H."/>
            <person name="Matsuura K."/>
            <person name="Barry K."/>
            <person name="Labutti K."/>
            <person name="Kuo R."/>
            <person name="Ohm R.A."/>
            <person name="Bhattacharya S.S."/>
            <person name="Shirouzu T."/>
            <person name="Yoshinaga Y."/>
            <person name="Martin F.M."/>
            <person name="Grigoriev I.V."/>
            <person name="Hibbett D.S."/>
        </authorList>
    </citation>
    <scope>NUCLEOTIDE SEQUENCE [LARGE SCALE GENOMIC DNA]</scope>
    <source>
        <strain evidence="9 10">HHB12029</strain>
    </source>
</reference>
<evidence type="ECO:0000256" key="4">
    <source>
        <dbReference type="ARBA" id="ARBA00023242"/>
    </source>
</evidence>
<comment type="subcellular location">
    <subcellularLocation>
        <location evidence="1 5 6">Nucleus</location>
    </subcellularLocation>
</comment>
<gene>
    <name evidence="9" type="ORF">EXIGLDRAFT_752887</name>
</gene>
<protein>
    <recommendedName>
        <fullName evidence="8">Homeobox domain-containing protein</fullName>
    </recommendedName>
</protein>
<sequence length="388" mass="41906">MMTRKSSSPSATSSNAGSTAAAKDAKRTRRRLTPEQSKALDDAYIENPYPDDATRHMIANTLSMDVKTISVWFQNKRQADRKTALHNATSAANAGLAPPPLSMSIARPGRRHDSVGASRDRRNVKRPRTRNDIYYDDDDAGDATERGSATPPSVLSSSSRLEVPAPGAGRQLERAASFSAVEPAPAPGTRTLARTASLPATTTHAGPGFQGRTGLVYHVYPVPPPMPMPFYPPSYMGMGMHDAAGPGPAFYPPAPTHEHLNTFSRTPSLVSTSSSDITFTPPTRPSTPPRTLWESMPSSSPGMSSDLEGQLARQGGGGGAKGRKRTLEWACARARVRARTEVEEALDEREERVEDVPERRENVVKEGQDEDETKMAAMLLCGLRTATR</sequence>
<feature type="compositionally biased region" description="Basic and acidic residues" evidence="7">
    <location>
        <begin position="111"/>
        <end position="121"/>
    </location>
</feature>
<evidence type="ECO:0000256" key="6">
    <source>
        <dbReference type="RuleBase" id="RU000682"/>
    </source>
</evidence>
<dbReference type="Gene3D" id="1.10.10.60">
    <property type="entry name" value="Homeodomain-like"/>
    <property type="match status" value="1"/>
</dbReference>
<feature type="compositionally biased region" description="Low complexity" evidence="7">
    <location>
        <begin position="266"/>
        <end position="281"/>
    </location>
</feature>
<dbReference type="Proteomes" id="UP000077266">
    <property type="component" value="Unassembled WGS sequence"/>
</dbReference>
<evidence type="ECO:0000256" key="2">
    <source>
        <dbReference type="ARBA" id="ARBA00023125"/>
    </source>
</evidence>
<dbReference type="InterPro" id="IPR001356">
    <property type="entry name" value="HD"/>
</dbReference>
<keyword evidence="3 5" id="KW-0371">Homeobox</keyword>
<dbReference type="SUPFAM" id="SSF46689">
    <property type="entry name" value="Homeodomain-like"/>
    <property type="match status" value="1"/>
</dbReference>
<feature type="region of interest" description="Disordered" evidence="7">
    <location>
        <begin position="90"/>
        <end position="190"/>
    </location>
</feature>
<proteinExistence type="predicted"/>
<accession>A0A165E8F6</accession>
<evidence type="ECO:0000256" key="1">
    <source>
        <dbReference type="ARBA" id="ARBA00004123"/>
    </source>
</evidence>
<feature type="region of interest" description="Disordered" evidence="7">
    <location>
        <begin position="266"/>
        <end position="323"/>
    </location>
</feature>
<dbReference type="InterPro" id="IPR051775">
    <property type="entry name" value="Homeobox_domain"/>
</dbReference>
<dbReference type="PROSITE" id="PS50071">
    <property type="entry name" value="HOMEOBOX_2"/>
    <property type="match status" value="1"/>
</dbReference>
<evidence type="ECO:0000259" key="8">
    <source>
        <dbReference type="PROSITE" id="PS50071"/>
    </source>
</evidence>
<dbReference type="AlphaFoldDB" id="A0A165E8F6"/>
<dbReference type="InterPro" id="IPR009057">
    <property type="entry name" value="Homeodomain-like_sf"/>
</dbReference>
<evidence type="ECO:0000256" key="5">
    <source>
        <dbReference type="PROSITE-ProRule" id="PRU00108"/>
    </source>
</evidence>
<dbReference type="PANTHER" id="PTHR24323">
    <property type="entry name" value="CEH-10 HOMEODOMAIN-CONTAINING HOMOLOG"/>
    <property type="match status" value="1"/>
</dbReference>
<keyword evidence="4 5" id="KW-0539">Nucleus</keyword>
<dbReference type="PROSITE" id="PS00027">
    <property type="entry name" value="HOMEOBOX_1"/>
    <property type="match status" value="1"/>
</dbReference>
<feature type="DNA-binding region" description="Homeobox" evidence="5">
    <location>
        <begin position="25"/>
        <end position="84"/>
    </location>
</feature>
<dbReference type="GO" id="GO:0000976">
    <property type="term" value="F:transcription cis-regulatory region binding"/>
    <property type="evidence" value="ECO:0007669"/>
    <property type="project" value="TreeGrafter"/>
</dbReference>
<dbReference type="InParanoid" id="A0A165E8F6"/>
<dbReference type="OrthoDB" id="6159439at2759"/>
<feature type="compositionally biased region" description="Basic and acidic residues" evidence="7">
    <location>
        <begin position="351"/>
        <end position="367"/>
    </location>
</feature>
<dbReference type="CDD" id="cd00086">
    <property type="entry name" value="homeodomain"/>
    <property type="match status" value="1"/>
</dbReference>
<dbReference type="SMART" id="SM00389">
    <property type="entry name" value="HOX"/>
    <property type="match status" value="1"/>
</dbReference>
<organism evidence="9 10">
    <name type="scientific">Exidia glandulosa HHB12029</name>
    <dbReference type="NCBI Taxonomy" id="1314781"/>
    <lineage>
        <taxon>Eukaryota</taxon>
        <taxon>Fungi</taxon>
        <taxon>Dikarya</taxon>
        <taxon>Basidiomycota</taxon>
        <taxon>Agaricomycotina</taxon>
        <taxon>Agaricomycetes</taxon>
        <taxon>Auriculariales</taxon>
        <taxon>Exidiaceae</taxon>
        <taxon>Exidia</taxon>
    </lineage>
</organism>
<keyword evidence="2 5" id="KW-0238">DNA-binding</keyword>